<proteinExistence type="predicted"/>
<accession>A0A1D9C9Q8</accession>
<organism evidence="1 2">
    <name type="scientific">Salinivibrio phage SMHB1</name>
    <dbReference type="NCBI Taxonomy" id="1897436"/>
    <lineage>
        <taxon>Viruses</taxon>
        <taxon>Duplodnaviria</taxon>
        <taxon>Heunggongvirae</taxon>
        <taxon>Uroviricota</taxon>
        <taxon>Caudoviricetes</taxon>
        <taxon>Peduoviridae</taxon>
        <taxon>Playavirus</taxon>
        <taxon>Playavirus SMHB1</taxon>
    </lineage>
</organism>
<dbReference type="Proteomes" id="UP000225897">
    <property type="component" value="Segment"/>
</dbReference>
<sequence length="150" mass="17394">MNINKALFCLCCTAVLLTKSAYANESNELDCRYSADLVVSTTPLIQEIAGKFKNRISYQDYTKWRMGVLQPQLEELESKYHKSPYPYQNFDYPVYMNVVSDYLGRVRLLSQSVYTTLRYGESKKESVKTQWVAIKKSGEYFSQSCPDVFK</sequence>
<evidence type="ECO:0000313" key="2">
    <source>
        <dbReference type="Proteomes" id="UP000225897"/>
    </source>
</evidence>
<dbReference type="RefSeq" id="YP_009786946.1">
    <property type="nucleotide sequence ID" value="NC_047775.1"/>
</dbReference>
<protein>
    <submittedName>
        <fullName evidence="1">Uncharacterized protein</fullName>
    </submittedName>
</protein>
<dbReference type="EMBL" id="KX774374">
    <property type="protein sequence ID" value="AOY11809.1"/>
    <property type="molecule type" value="Genomic_DNA"/>
</dbReference>
<keyword evidence="2" id="KW-1185">Reference proteome</keyword>
<evidence type="ECO:0000313" key="1">
    <source>
        <dbReference type="EMBL" id="AOY11809.1"/>
    </source>
</evidence>
<name>A0A1D9C9Q8_9CAUD</name>
<dbReference type="GeneID" id="54977039"/>
<reference evidence="1 2" key="1">
    <citation type="submission" date="2016-08" db="EMBL/GenBank/DDBJ databases">
        <title>Salinivibrio phage SMHB1.</title>
        <authorList>
            <person name="Olonade I.T."/>
            <person name="van Zyl L.J."/>
            <person name="Trindade M.I."/>
        </authorList>
    </citation>
    <scope>NUCLEOTIDE SEQUENCE [LARGE SCALE GENOMIC DNA]</scope>
</reference>
<gene>
    <name evidence="1" type="primary">PP_00004</name>
</gene>
<dbReference type="KEGG" id="vg:54977039"/>